<proteinExistence type="predicted"/>
<sequence length="759" mass="84981">MDGTQTEDRPRDMTSSLTRTLLCLASVAAVSRLLHVKTPYTSVDAGRRNLRSLESLGSFSFSDPKTTVVKSTPHDDPAAVGRGDSDDVILLDNGHDEMIDNEFRDEDQVVTEQSAEDGTQNDPAVGRRGENPLPPYLAAAEDKGRQDGQQEADDQQNSLPLEFVDIPKTGGSSVEFTAARDAQIAWGVCKFDHSIPLCYGLTSQPVDGKAWKCKHKTTPWHCPPSQFQMNMNLYEGSDTFAVVSNPYDRIVRQYYWANTQEKRLPPEKLNDPDYMNDWIQKHLTSYSRRGDCLGGHCIPMHIYTHLDGDQVVTHILHYETLAFDFEQLMKHYNIPLEQLDNHDLVVDGQLGSNVLNADTVKIVNEWAGPDFDLFGYEMVNPDDLSELSQALEEEAKQQQVMEENSLQFQQMMEGAALQETTQELAAAEETPQLGLTESGAIYDESCPLLPIQFFVGLQTGSNQMSIEARTLPTIAEAIESGQLSNRKILLVGDSVMGQVYTSLSCLALAAGQWTDPTDKAFWSNGHVDARVKRVKLKGNTDLMLSSWAGEMLQYGWTNANINKDLHAAFKSQSSNDYDWIKSCEMNVHMLFQMPSLTDPDEVETMVLTNRDTVYIHGTVHPGHRLENLERVSQLFQCMASSDDPSKWPRFVYVASMQQHFDPDEGGAWSEEWRDATECASSVNPTLWDYYKEETQLFAGYVPMIGRDLGMEDMGDFHLGRMNLQGKAGSLDCTHWSLPGVPDLIAKEMLLNARGIVSEQ</sequence>
<keyword evidence="3" id="KW-1185">Reference proteome</keyword>
<feature type="region of interest" description="Disordered" evidence="1">
    <location>
        <begin position="108"/>
        <end position="160"/>
    </location>
</feature>
<organism evidence="2 3">
    <name type="scientific">Thalassiosira oceanica</name>
    <name type="common">Marine diatom</name>
    <dbReference type="NCBI Taxonomy" id="159749"/>
    <lineage>
        <taxon>Eukaryota</taxon>
        <taxon>Sar</taxon>
        <taxon>Stramenopiles</taxon>
        <taxon>Ochrophyta</taxon>
        <taxon>Bacillariophyta</taxon>
        <taxon>Coscinodiscophyceae</taxon>
        <taxon>Thalassiosirophycidae</taxon>
        <taxon>Thalassiosirales</taxon>
        <taxon>Thalassiosiraceae</taxon>
        <taxon>Thalassiosira</taxon>
    </lineage>
</organism>
<protein>
    <submittedName>
        <fullName evidence="2">Uncharacterized protein</fullName>
    </submittedName>
</protein>
<comment type="caution">
    <text evidence="2">The sequence shown here is derived from an EMBL/GenBank/DDBJ whole genome shotgun (WGS) entry which is preliminary data.</text>
</comment>
<dbReference type="OrthoDB" id="1103175at2759"/>
<gene>
    <name evidence="2" type="ORF">THAOC_03175</name>
</gene>
<name>K0TCE1_THAOC</name>
<feature type="region of interest" description="Disordered" evidence="1">
    <location>
        <begin position="61"/>
        <end position="88"/>
    </location>
</feature>
<reference evidence="2 3" key="1">
    <citation type="journal article" date="2012" name="Genome Biol.">
        <title>Genome and low-iron response of an oceanic diatom adapted to chronic iron limitation.</title>
        <authorList>
            <person name="Lommer M."/>
            <person name="Specht M."/>
            <person name="Roy A.S."/>
            <person name="Kraemer L."/>
            <person name="Andreson R."/>
            <person name="Gutowska M.A."/>
            <person name="Wolf J."/>
            <person name="Bergner S.V."/>
            <person name="Schilhabel M.B."/>
            <person name="Klostermeier U.C."/>
            <person name="Beiko R.G."/>
            <person name="Rosenstiel P."/>
            <person name="Hippler M."/>
            <person name="Laroche J."/>
        </authorList>
    </citation>
    <scope>NUCLEOTIDE SEQUENCE [LARGE SCALE GENOMIC DNA]</scope>
    <source>
        <strain evidence="2 3">CCMP1005</strain>
    </source>
</reference>
<feature type="compositionally biased region" description="Polar residues" evidence="1">
    <location>
        <begin position="110"/>
        <end position="122"/>
    </location>
</feature>
<dbReference type="EMBL" id="AGNL01003128">
    <property type="protein sequence ID" value="EJK75115.1"/>
    <property type="molecule type" value="Genomic_DNA"/>
</dbReference>
<evidence type="ECO:0000313" key="3">
    <source>
        <dbReference type="Proteomes" id="UP000266841"/>
    </source>
</evidence>
<evidence type="ECO:0000313" key="2">
    <source>
        <dbReference type="EMBL" id="EJK75115.1"/>
    </source>
</evidence>
<evidence type="ECO:0000256" key="1">
    <source>
        <dbReference type="SAM" id="MobiDB-lite"/>
    </source>
</evidence>
<feature type="compositionally biased region" description="Polar residues" evidence="1">
    <location>
        <begin position="61"/>
        <end position="70"/>
    </location>
</feature>
<dbReference type="Proteomes" id="UP000266841">
    <property type="component" value="Unassembled WGS sequence"/>
</dbReference>
<dbReference type="AlphaFoldDB" id="K0TCE1"/>
<accession>K0TCE1</accession>